<accession>A0ABW5D9G1</accession>
<dbReference type="RefSeq" id="WP_386820877.1">
    <property type="nucleotide sequence ID" value="NZ_JBHUIT010000031.1"/>
</dbReference>
<evidence type="ECO:0000313" key="1">
    <source>
        <dbReference type="EMBL" id="MFD2257562.1"/>
    </source>
</evidence>
<protein>
    <submittedName>
        <fullName evidence="1">MYG1 family protein</fullName>
    </submittedName>
</protein>
<organism evidence="1 2">
    <name type="scientific">Luteolibacter algae</name>
    <dbReference type="NCBI Taxonomy" id="454151"/>
    <lineage>
        <taxon>Bacteria</taxon>
        <taxon>Pseudomonadati</taxon>
        <taxon>Verrucomicrobiota</taxon>
        <taxon>Verrucomicrobiia</taxon>
        <taxon>Verrucomicrobiales</taxon>
        <taxon>Verrucomicrobiaceae</taxon>
        <taxon>Luteolibacter</taxon>
    </lineage>
</organism>
<gene>
    <name evidence="1" type="ORF">ACFSSA_12840</name>
</gene>
<dbReference type="Proteomes" id="UP001597375">
    <property type="component" value="Unassembled WGS sequence"/>
</dbReference>
<comment type="caution">
    <text evidence="1">The sequence shown here is derived from an EMBL/GenBank/DDBJ whole genome shotgun (WGS) entry which is preliminary data.</text>
</comment>
<reference evidence="2" key="1">
    <citation type="journal article" date="2019" name="Int. J. Syst. Evol. Microbiol.">
        <title>The Global Catalogue of Microorganisms (GCM) 10K type strain sequencing project: providing services to taxonomists for standard genome sequencing and annotation.</title>
        <authorList>
            <consortium name="The Broad Institute Genomics Platform"/>
            <consortium name="The Broad Institute Genome Sequencing Center for Infectious Disease"/>
            <person name="Wu L."/>
            <person name="Ma J."/>
        </authorList>
    </citation>
    <scope>NUCLEOTIDE SEQUENCE [LARGE SCALE GENOMIC DNA]</scope>
    <source>
        <strain evidence="2">CGMCC 4.7106</strain>
    </source>
</reference>
<name>A0ABW5D9G1_9BACT</name>
<dbReference type="EMBL" id="JBHUIT010000031">
    <property type="protein sequence ID" value="MFD2257562.1"/>
    <property type="molecule type" value="Genomic_DNA"/>
</dbReference>
<dbReference type="InterPro" id="IPR003226">
    <property type="entry name" value="MYG1_exonuclease"/>
</dbReference>
<proteinExistence type="predicted"/>
<evidence type="ECO:0000313" key="2">
    <source>
        <dbReference type="Proteomes" id="UP001597375"/>
    </source>
</evidence>
<keyword evidence="2" id="KW-1185">Reference proteome</keyword>
<sequence length="291" mass="33120">MSKYSEILTHPGSSHKDEFLACCLLIAVNEAPVFRREPTQEDLDNPNMAVVDVGGEHDASRGNFDHHQFPKDHPPTCSLSLVLMDLELYDDARKYCDWLEVAEWFDTRGPVETAAWLGVERELLAKLNSTVDLTLLRRFAGMSEIRPGEPMWEVMRWVGSDLIGYLKSLRERLNEIARSSEIWEIDHPTGRFRVLFLPRSENISEDASSGLARYASSLPEDQQVVAMVYPDRRGSGFALSRFNDHLGMDFTRIETEEDVHFAHVRGFVAKSSAVDLGRVRELLAKSWKPID</sequence>
<dbReference type="Pfam" id="PF03690">
    <property type="entry name" value="MYG1_exonuc"/>
    <property type="match status" value="1"/>
</dbReference>